<proteinExistence type="predicted"/>
<dbReference type="EMBL" id="VSSQ01032634">
    <property type="protein sequence ID" value="MPM83955.1"/>
    <property type="molecule type" value="Genomic_DNA"/>
</dbReference>
<name>A0A645D431_9ZZZZ</name>
<dbReference type="AlphaFoldDB" id="A0A645D431"/>
<protein>
    <submittedName>
        <fullName evidence="1">Uncharacterized protein</fullName>
    </submittedName>
</protein>
<gene>
    <name evidence="1" type="ORF">SDC9_131025</name>
</gene>
<accession>A0A645D431</accession>
<sequence>MTGEARVFVAGSGIDCLKIAHGGGLSLCLPEKSQVIIPGAAVQTAGHGCSAPGRVAILIRNKAGPIPLPTVDAVQHGEQKRAPGGFAGLIGSLQNVQAVGQSQSFLIQLAKCGAHTMDTQRDHLCLINFNNAYHNICRRKSPEPFQNCQLKGGYKMERWRASKKVKKKTKRG</sequence>
<comment type="caution">
    <text evidence="1">The sequence shown here is derived from an EMBL/GenBank/DDBJ whole genome shotgun (WGS) entry which is preliminary data.</text>
</comment>
<reference evidence="1" key="1">
    <citation type="submission" date="2019-08" db="EMBL/GenBank/DDBJ databases">
        <authorList>
            <person name="Kucharzyk K."/>
            <person name="Murdoch R.W."/>
            <person name="Higgins S."/>
            <person name="Loffler F."/>
        </authorList>
    </citation>
    <scope>NUCLEOTIDE SEQUENCE</scope>
</reference>
<evidence type="ECO:0000313" key="1">
    <source>
        <dbReference type="EMBL" id="MPM83955.1"/>
    </source>
</evidence>
<organism evidence="1">
    <name type="scientific">bioreactor metagenome</name>
    <dbReference type="NCBI Taxonomy" id="1076179"/>
    <lineage>
        <taxon>unclassified sequences</taxon>
        <taxon>metagenomes</taxon>
        <taxon>ecological metagenomes</taxon>
    </lineage>
</organism>